<evidence type="ECO:0000313" key="1">
    <source>
        <dbReference type="EMBL" id="KAJ7426747.1"/>
    </source>
</evidence>
<organism evidence="1 2">
    <name type="scientific">Willisornis vidua</name>
    <name type="common">Xingu scale-backed antbird</name>
    <dbReference type="NCBI Taxonomy" id="1566151"/>
    <lineage>
        <taxon>Eukaryota</taxon>
        <taxon>Metazoa</taxon>
        <taxon>Chordata</taxon>
        <taxon>Craniata</taxon>
        <taxon>Vertebrata</taxon>
        <taxon>Euteleostomi</taxon>
        <taxon>Archelosauria</taxon>
        <taxon>Archosauria</taxon>
        <taxon>Dinosauria</taxon>
        <taxon>Saurischia</taxon>
        <taxon>Theropoda</taxon>
        <taxon>Coelurosauria</taxon>
        <taxon>Aves</taxon>
        <taxon>Neognathae</taxon>
        <taxon>Neoaves</taxon>
        <taxon>Telluraves</taxon>
        <taxon>Australaves</taxon>
        <taxon>Passeriformes</taxon>
        <taxon>Thamnophilidae</taxon>
        <taxon>Willisornis</taxon>
    </lineage>
</organism>
<sequence>MVKGFEGKPYEEKLRSLGVFSLEKTRLRRDLSIMVFSILIRGGIGEATNLFTLVTSNRLENVMKLS</sequence>
<keyword evidence="2" id="KW-1185">Reference proteome</keyword>
<gene>
    <name evidence="1" type="ORF">WISP_12935</name>
</gene>
<evidence type="ECO:0000313" key="2">
    <source>
        <dbReference type="Proteomes" id="UP001145742"/>
    </source>
</evidence>
<dbReference type="Proteomes" id="UP001145742">
    <property type="component" value="Unassembled WGS sequence"/>
</dbReference>
<reference evidence="1" key="1">
    <citation type="submission" date="2019-10" db="EMBL/GenBank/DDBJ databases">
        <authorList>
            <person name="Soares A.E.R."/>
            <person name="Aleixo A."/>
            <person name="Schneider P."/>
            <person name="Miyaki C.Y."/>
            <person name="Schneider M.P."/>
            <person name="Mello C."/>
            <person name="Vasconcelos A.T.R."/>
        </authorList>
    </citation>
    <scope>NUCLEOTIDE SEQUENCE</scope>
    <source>
        <tissue evidence="1">Muscle</tissue>
    </source>
</reference>
<comment type="caution">
    <text evidence="1">The sequence shown here is derived from an EMBL/GenBank/DDBJ whole genome shotgun (WGS) entry which is preliminary data.</text>
</comment>
<proteinExistence type="predicted"/>
<protein>
    <submittedName>
        <fullName evidence="1">Cd99 antigen-like</fullName>
    </submittedName>
</protein>
<accession>A0ABQ9DRA2</accession>
<dbReference type="EMBL" id="WHWB01032149">
    <property type="protein sequence ID" value="KAJ7426747.1"/>
    <property type="molecule type" value="Genomic_DNA"/>
</dbReference>
<name>A0ABQ9DRA2_9PASS</name>